<dbReference type="GO" id="GO:0004034">
    <property type="term" value="F:aldose 1-epimerase activity"/>
    <property type="evidence" value="ECO:0007669"/>
    <property type="project" value="TreeGrafter"/>
</dbReference>
<organism evidence="4 5">
    <name type="scientific">Chitinophaga dinghuensis</name>
    <dbReference type="NCBI Taxonomy" id="1539050"/>
    <lineage>
        <taxon>Bacteria</taxon>
        <taxon>Pseudomonadati</taxon>
        <taxon>Bacteroidota</taxon>
        <taxon>Chitinophagia</taxon>
        <taxon>Chitinophagales</taxon>
        <taxon>Chitinophagaceae</taxon>
        <taxon>Chitinophaga</taxon>
    </lineage>
</organism>
<dbReference type="PANTHER" id="PTHR10091">
    <property type="entry name" value="ALDOSE-1-EPIMERASE"/>
    <property type="match status" value="1"/>
</dbReference>
<dbReference type="RefSeq" id="WP_111590427.1">
    <property type="nucleotide sequence ID" value="NZ_QLMA01000001.1"/>
</dbReference>
<comment type="cofactor">
    <cofactor evidence="1">
        <name>Ca(2+)</name>
        <dbReference type="ChEBI" id="CHEBI:29108"/>
    </cofactor>
</comment>
<dbReference type="InterPro" id="IPR014718">
    <property type="entry name" value="GH-type_carb-bd"/>
</dbReference>
<dbReference type="GO" id="GO:0033499">
    <property type="term" value="P:galactose catabolic process via UDP-galactose, Leloir pathway"/>
    <property type="evidence" value="ECO:0007669"/>
    <property type="project" value="TreeGrafter"/>
</dbReference>
<protein>
    <submittedName>
        <fullName evidence="4">Aldose 1-epimerase</fullName>
    </submittedName>
</protein>
<comment type="caution">
    <text evidence="4">The sequence shown here is derived from an EMBL/GenBank/DDBJ whole genome shotgun (WGS) entry which is preliminary data.</text>
</comment>
<name>A0A327WJ03_9BACT</name>
<dbReference type="SUPFAM" id="SSF74650">
    <property type="entry name" value="Galactose mutarotase-like"/>
    <property type="match status" value="1"/>
</dbReference>
<dbReference type="Gene3D" id="2.70.98.10">
    <property type="match status" value="1"/>
</dbReference>
<keyword evidence="3" id="KW-0106">Calcium</keyword>
<dbReference type="EMBL" id="QLMA01000001">
    <property type="protein sequence ID" value="RAJ87754.1"/>
    <property type="molecule type" value="Genomic_DNA"/>
</dbReference>
<reference evidence="4 5" key="1">
    <citation type="submission" date="2018-06" db="EMBL/GenBank/DDBJ databases">
        <title>Genomic Encyclopedia of Archaeal and Bacterial Type Strains, Phase II (KMG-II): from individual species to whole genera.</title>
        <authorList>
            <person name="Goeker M."/>
        </authorList>
    </citation>
    <scope>NUCLEOTIDE SEQUENCE [LARGE SCALE GENOMIC DNA]</scope>
    <source>
        <strain evidence="4 5">DSM 29821</strain>
    </source>
</reference>
<dbReference type="Pfam" id="PF01263">
    <property type="entry name" value="Aldose_epim"/>
    <property type="match status" value="1"/>
</dbReference>
<evidence type="ECO:0000256" key="1">
    <source>
        <dbReference type="ARBA" id="ARBA00001913"/>
    </source>
</evidence>
<evidence type="ECO:0000256" key="3">
    <source>
        <dbReference type="ARBA" id="ARBA00022837"/>
    </source>
</evidence>
<proteinExistence type="predicted"/>
<dbReference type="GO" id="GO:0030246">
    <property type="term" value="F:carbohydrate binding"/>
    <property type="evidence" value="ECO:0007669"/>
    <property type="project" value="InterPro"/>
</dbReference>
<keyword evidence="5" id="KW-1185">Reference proteome</keyword>
<dbReference type="OrthoDB" id="9808779at2"/>
<sequence length="316" mass="34900">MRFSIHSIQEAGFDILALKDELGATVEIIPAHGALLHGFKIKKGAETLNLIDSYRDLADMQQDLKSSFKNVKLSPYACRIKDARYTFNGKDYLLEQTIAPGNAIHGLLYDAPFNVVAQQADDNKATVTLAYSYELTDAGYPFAYDCTATYTLLPGNELQVSTSIASRSNEVMPLMDGWHPYFTTGTPVDELELTFASKEIVEFDAKLIPTGKVLPYTEFTKGKLLAGVELDNSFLLDFVQAQPLAVLHDPKKQIRISFFPGESYPVLQIYIPPHRNSIAIENLTGAPNAFNNGLGLVQLAPGETKTFDTRIKAEVL</sequence>
<evidence type="ECO:0000313" key="5">
    <source>
        <dbReference type="Proteomes" id="UP000249819"/>
    </source>
</evidence>
<dbReference type="AlphaFoldDB" id="A0A327WJ03"/>
<dbReference type="Proteomes" id="UP000249819">
    <property type="component" value="Unassembled WGS sequence"/>
</dbReference>
<evidence type="ECO:0000256" key="2">
    <source>
        <dbReference type="ARBA" id="ARBA00011245"/>
    </source>
</evidence>
<dbReference type="GO" id="GO:0006006">
    <property type="term" value="P:glucose metabolic process"/>
    <property type="evidence" value="ECO:0007669"/>
    <property type="project" value="TreeGrafter"/>
</dbReference>
<dbReference type="InterPro" id="IPR011013">
    <property type="entry name" value="Gal_mutarotase_sf_dom"/>
</dbReference>
<gene>
    <name evidence="4" type="ORF">CLV59_101515</name>
</gene>
<dbReference type="CDD" id="cd01081">
    <property type="entry name" value="Aldose_epim"/>
    <property type="match status" value="1"/>
</dbReference>
<dbReference type="InterPro" id="IPR008183">
    <property type="entry name" value="Aldose_1/G6P_1-epimerase"/>
</dbReference>
<evidence type="ECO:0000313" key="4">
    <source>
        <dbReference type="EMBL" id="RAJ87754.1"/>
    </source>
</evidence>
<comment type="subunit">
    <text evidence="2">Monomer.</text>
</comment>
<dbReference type="PANTHER" id="PTHR10091:SF0">
    <property type="entry name" value="GALACTOSE MUTAROTASE"/>
    <property type="match status" value="1"/>
</dbReference>
<accession>A0A327WJ03</accession>